<dbReference type="eggNOG" id="COG0500">
    <property type="taxonomic scope" value="Bacteria"/>
</dbReference>
<dbReference type="SUPFAM" id="SSF53335">
    <property type="entry name" value="S-adenosyl-L-methionine-dependent methyltransferases"/>
    <property type="match status" value="1"/>
</dbReference>
<gene>
    <name evidence="1" type="ordered locus">Plav_1920</name>
</gene>
<dbReference type="InterPro" id="IPR029063">
    <property type="entry name" value="SAM-dependent_MTases_sf"/>
</dbReference>
<dbReference type="KEGG" id="pla:Plav_1920"/>
<sequence>MVAYDRQTYNAPNPMARLAHRARYGNADRLIAKYLKPDGVMLDYGCGDGRMLRRVREFAPAADLIGYEPLMQGEGEGYRRFTHEEDARGCRYDLVTAFEVLEHLLPEDIGKFVTLTKDTIKADGRVIISVPIMLGPVLIPKVINAQFIRKSAWKYSFSELVRGAIFLKPVPRYHGS</sequence>
<keyword evidence="1" id="KW-0489">Methyltransferase</keyword>
<dbReference type="HOGENOM" id="CLU_100485_0_0_5"/>
<dbReference type="EMBL" id="CP000774">
    <property type="protein sequence ID" value="ABS63535.1"/>
    <property type="molecule type" value="Genomic_DNA"/>
</dbReference>
<reference evidence="1 2" key="1">
    <citation type="journal article" date="2011" name="Stand. Genomic Sci.">
        <title>Complete genome sequence of Parvibaculum lavamentivorans type strain (DS-1(T)).</title>
        <authorList>
            <person name="Schleheck D."/>
            <person name="Weiss M."/>
            <person name="Pitluck S."/>
            <person name="Bruce D."/>
            <person name="Land M.L."/>
            <person name="Han S."/>
            <person name="Saunders E."/>
            <person name="Tapia R."/>
            <person name="Detter C."/>
            <person name="Brettin T."/>
            <person name="Han J."/>
            <person name="Woyke T."/>
            <person name="Goodwin L."/>
            <person name="Pennacchio L."/>
            <person name="Nolan M."/>
            <person name="Cook A.M."/>
            <person name="Kjelleberg S."/>
            <person name="Thomas T."/>
        </authorList>
    </citation>
    <scope>NUCLEOTIDE SEQUENCE [LARGE SCALE GENOMIC DNA]</scope>
    <source>
        <strain evidence="2">DS-1 / DSM 13023 / NCIMB 13966</strain>
    </source>
</reference>
<name>A7HUF2_PARL1</name>
<dbReference type="GO" id="GO:0032259">
    <property type="term" value="P:methylation"/>
    <property type="evidence" value="ECO:0007669"/>
    <property type="project" value="UniProtKB-KW"/>
</dbReference>
<keyword evidence="2" id="KW-1185">Reference proteome</keyword>
<accession>A7HUF2</accession>
<dbReference type="RefSeq" id="WP_012110831.1">
    <property type="nucleotide sequence ID" value="NC_009719.1"/>
</dbReference>
<dbReference type="STRING" id="402881.Plav_1920"/>
<dbReference type="OrthoDB" id="9811589at2"/>
<dbReference type="GO" id="GO:0008168">
    <property type="term" value="F:methyltransferase activity"/>
    <property type="evidence" value="ECO:0007669"/>
    <property type="project" value="UniProtKB-KW"/>
</dbReference>
<dbReference type="Proteomes" id="UP000006377">
    <property type="component" value="Chromosome"/>
</dbReference>
<evidence type="ECO:0000313" key="1">
    <source>
        <dbReference type="EMBL" id="ABS63535.1"/>
    </source>
</evidence>
<dbReference type="Gene3D" id="3.40.50.150">
    <property type="entry name" value="Vaccinia Virus protein VP39"/>
    <property type="match status" value="2"/>
</dbReference>
<protein>
    <submittedName>
        <fullName evidence="1">Methyltransferase type 11</fullName>
    </submittedName>
</protein>
<evidence type="ECO:0000313" key="2">
    <source>
        <dbReference type="Proteomes" id="UP000006377"/>
    </source>
</evidence>
<dbReference type="Pfam" id="PF13489">
    <property type="entry name" value="Methyltransf_23"/>
    <property type="match status" value="1"/>
</dbReference>
<proteinExistence type="predicted"/>
<organism evidence="1 2">
    <name type="scientific">Parvibaculum lavamentivorans (strain DS-1 / DSM 13023 / NCIMB 13966)</name>
    <dbReference type="NCBI Taxonomy" id="402881"/>
    <lineage>
        <taxon>Bacteria</taxon>
        <taxon>Pseudomonadati</taxon>
        <taxon>Pseudomonadota</taxon>
        <taxon>Alphaproteobacteria</taxon>
        <taxon>Hyphomicrobiales</taxon>
        <taxon>Parvibaculaceae</taxon>
        <taxon>Parvibaculum</taxon>
    </lineage>
</organism>
<keyword evidence="1" id="KW-0808">Transferase</keyword>
<dbReference type="AlphaFoldDB" id="A7HUF2"/>